<feature type="compositionally biased region" description="Basic and acidic residues" evidence="1">
    <location>
        <begin position="974"/>
        <end position="985"/>
    </location>
</feature>
<proteinExistence type="predicted"/>
<dbReference type="Proteomes" id="UP001642405">
    <property type="component" value="Unassembled WGS sequence"/>
</dbReference>
<dbReference type="PANTHER" id="PTHR43433:SF10">
    <property type="entry name" value="AB HYDROLASE-1 DOMAIN-CONTAINING PROTEIN"/>
    <property type="match status" value="1"/>
</dbReference>
<feature type="region of interest" description="Disordered" evidence="1">
    <location>
        <begin position="971"/>
        <end position="993"/>
    </location>
</feature>
<evidence type="ECO:0000313" key="4">
    <source>
        <dbReference type="Proteomes" id="UP001642405"/>
    </source>
</evidence>
<feature type="compositionally biased region" description="Basic and acidic residues" evidence="1">
    <location>
        <begin position="336"/>
        <end position="345"/>
    </location>
</feature>
<feature type="domain" description="AB hydrolase-1" evidence="2">
    <location>
        <begin position="601"/>
        <end position="683"/>
    </location>
</feature>
<accession>A0ABP0BCN7</accession>
<gene>
    <name evidence="3" type="ORF">SCUCBS95973_003080</name>
</gene>
<feature type="compositionally biased region" description="Basic and acidic residues" evidence="1">
    <location>
        <begin position="229"/>
        <end position="242"/>
    </location>
</feature>
<evidence type="ECO:0000259" key="2">
    <source>
        <dbReference type="Pfam" id="PF00561"/>
    </source>
</evidence>
<comment type="caution">
    <text evidence="3">The sequence shown here is derived from an EMBL/GenBank/DDBJ whole genome shotgun (WGS) entry which is preliminary data.</text>
</comment>
<feature type="compositionally biased region" description="Low complexity" evidence="1">
    <location>
        <begin position="805"/>
        <end position="815"/>
    </location>
</feature>
<protein>
    <recommendedName>
        <fullName evidence="2">AB hydrolase-1 domain-containing protein</fullName>
    </recommendedName>
</protein>
<dbReference type="PANTHER" id="PTHR43433">
    <property type="entry name" value="HYDROLASE, ALPHA/BETA FOLD FAMILY PROTEIN"/>
    <property type="match status" value="1"/>
</dbReference>
<dbReference type="InterPro" id="IPR050471">
    <property type="entry name" value="AB_hydrolase"/>
</dbReference>
<evidence type="ECO:0000256" key="1">
    <source>
        <dbReference type="SAM" id="MobiDB-lite"/>
    </source>
</evidence>
<reference evidence="3 4" key="1">
    <citation type="submission" date="2024-01" db="EMBL/GenBank/DDBJ databases">
        <authorList>
            <person name="Allen C."/>
            <person name="Tagirdzhanova G."/>
        </authorList>
    </citation>
    <scope>NUCLEOTIDE SEQUENCE [LARGE SCALE GENOMIC DNA]</scope>
</reference>
<feature type="compositionally biased region" description="Polar residues" evidence="1">
    <location>
        <begin position="383"/>
        <end position="399"/>
    </location>
</feature>
<name>A0ABP0BCN7_9PEZI</name>
<feature type="compositionally biased region" description="Low complexity" evidence="1">
    <location>
        <begin position="1"/>
        <end position="11"/>
    </location>
</feature>
<organism evidence="3 4">
    <name type="scientific">Sporothrix curviconia</name>
    <dbReference type="NCBI Taxonomy" id="1260050"/>
    <lineage>
        <taxon>Eukaryota</taxon>
        <taxon>Fungi</taxon>
        <taxon>Dikarya</taxon>
        <taxon>Ascomycota</taxon>
        <taxon>Pezizomycotina</taxon>
        <taxon>Sordariomycetes</taxon>
        <taxon>Sordariomycetidae</taxon>
        <taxon>Ophiostomatales</taxon>
        <taxon>Ophiostomataceae</taxon>
        <taxon>Sporothrix</taxon>
    </lineage>
</organism>
<dbReference type="EMBL" id="CAWUHB010000013">
    <property type="protein sequence ID" value="CAK7217245.1"/>
    <property type="molecule type" value="Genomic_DNA"/>
</dbReference>
<feature type="compositionally biased region" description="Basic and acidic residues" evidence="1">
    <location>
        <begin position="401"/>
        <end position="418"/>
    </location>
</feature>
<keyword evidence="4" id="KW-1185">Reference proteome</keyword>
<feature type="compositionally biased region" description="Basic and acidic residues" evidence="1">
    <location>
        <begin position="354"/>
        <end position="369"/>
    </location>
</feature>
<dbReference type="InterPro" id="IPR029058">
    <property type="entry name" value="AB_hydrolase_fold"/>
</dbReference>
<evidence type="ECO:0000313" key="3">
    <source>
        <dbReference type="EMBL" id="CAK7217245.1"/>
    </source>
</evidence>
<feature type="region of interest" description="Disordered" evidence="1">
    <location>
        <begin position="805"/>
        <end position="827"/>
    </location>
</feature>
<feature type="region of interest" description="Disordered" evidence="1">
    <location>
        <begin position="726"/>
        <end position="792"/>
    </location>
</feature>
<dbReference type="SUPFAM" id="SSF53474">
    <property type="entry name" value="alpha/beta-Hydrolases"/>
    <property type="match status" value="2"/>
</dbReference>
<dbReference type="Pfam" id="PF00561">
    <property type="entry name" value="Abhydrolase_1"/>
    <property type="match status" value="1"/>
</dbReference>
<feature type="region of interest" description="Disordered" evidence="1">
    <location>
        <begin position="133"/>
        <end position="523"/>
    </location>
</feature>
<dbReference type="Gene3D" id="3.40.50.1820">
    <property type="entry name" value="alpha/beta hydrolase"/>
    <property type="match status" value="1"/>
</dbReference>
<feature type="compositionally biased region" description="Basic and acidic residues" evidence="1">
    <location>
        <begin position="274"/>
        <end position="288"/>
    </location>
</feature>
<sequence>MDTASSSASAAPPVPSTPTIPRQSHQQSRRKNIASSASAPSVMRNLPSSHGAAISPASPEVISNLITSLSIISKPASSHFDTHFGTSPNLLGSVPQSPTGGSFGVDYGAFSNPADADTIDGSTPLDELAASPPVIRTAKPPSGFSPLTAPARDSSASGGLKSLLSGRSSSRPSSKGSLASRDADTLSIGNLSIERGPVSPIPELRRRSSHDSWGKKSGRAQKGLMYMSSKERLREKEAEKKRTSIGGGSDRLSINSSTVPSRADPFLAEMPISEESHPDSPNNKDARPSLDNGAPSPRPIPARDSSLHKTGNNATKRSSRRSSKQKPEASASNTIHELDEQHFSKFGESSQRPDMSRRNTQEKLQKQDKQQQQQQQQQSSQSMTQYPYQSTLDPGNGSSYYRKESSRDISEEGSADPRRARRPSGSQYAPEPATFSHSTNILITDTSPEDDMEDGAPFPAVAQGRRRDHSLDGRRRSARNSTDADGLKRSGSKLKRLSGPLGRDDRPTLSVIEGSRSGRTSAEDTHVVYERPESADSVDDAVEAYLCSPRLSQKIRHPQTGRIISFSEVGDSEGSAVFCCVGMGLTRYIMAFYDELALTLKLRLITPDRPGVGDSEPYADGTATPLGWPDDVYAICQALKITKFSILAHSAGAIYALATALRMPQHIRGRIHLLAPWIPPSQMSVFGSSAQTPLPPTNAIPTSQRILRALPTTFLKAANSSFMSATSSSITSSLPKTPKRKRKSNANLAKEREKDAHKNNPLPADNKENVQTARRAAGDAPGTSSPPPNEFTSIEEMDRLRLHGASPGAAAAAAGPSGGAGVHRKSVSGASGAGAIMSARDAREAAVLAAAADAIADRERQATYDSRLTHAIWDLATTGANPAVDLLVCLERRHTIGFRYVDITRPVIIHHGSRDSRVPVENVRWLGKTMRRCEVRVLEGEGHGLMASAAVMGSVLMEIAKEWEDWGRLTGSGRTRESMREERGRRGTIGLAR</sequence>
<feature type="compositionally biased region" description="Basic and acidic residues" evidence="1">
    <location>
        <begin position="203"/>
        <end position="214"/>
    </location>
</feature>
<feature type="region of interest" description="Disordered" evidence="1">
    <location>
        <begin position="1"/>
        <end position="55"/>
    </location>
</feature>
<feature type="compositionally biased region" description="Low complexity" evidence="1">
    <location>
        <begin position="370"/>
        <end position="382"/>
    </location>
</feature>
<feature type="compositionally biased region" description="Polar residues" evidence="1">
    <location>
        <begin position="435"/>
        <end position="446"/>
    </location>
</feature>
<feature type="compositionally biased region" description="Basic and acidic residues" evidence="1">
    <location>
        <begin position="749"/>
        <end position="758"/>
    </location>
</feature>
<dbReference type="InterPro" id="IPR000073">
    <property type="entry name" value="AB_hydrolase_1"/>
</dbReference>
<feature type="compositionally biased region" description="Low complexity" evidence="1">
    <location>
        <begin position="154"/>
        <end position="180"/>
    </location>
</feature>